<dbReference type="EMBL" id="JARAKH010000030">
    <property type="protein sequence ID" value="KAK8387691.1"/>
    <property type="molecule type" value="Genomic_DNA"/>
</dbReference>
<keyword evidence="7" id="KW-0238">DNA-binding</keyword>
<keyword evidence="10" id="KW-0539">Nucleus</keyword>
<feature type="region of interest" description="Disordered" evidence="13">
    <location>
        <begin position="46"/>
        <end position="65"/>
    </location>
</feature>
<evidence type="ECO:0000256" key="4">
    <source>
        <dbReference type="ARBA" id="ARBA00022723"/>
    </source>
</evidence>
<dbReference type="GO" id="GO:0005634">
    <property type="term" value="C:nucleus"/>
    <property type="evidence" value="ECO:0007669"/>
    <property type="project" value="UniProtKB-SubCell"/>
</dbReference>
<evidence type="ECO:0000256" key="6">
    <source>
        <dbReference type="ARBA" id="ARBA00023015"/>
    </source>
</evidence>
<organism evidence="16">
    <name type="scientific">Scylla paramamosain</name>
    <name type="common">Mud crab</name>
    <dbReference type="NCBI Taxonomy" id="85552"/>
    <lineage>
        <taxon>Eukaryota</taxon>
        <taxon>Metazoa</taxon>
        <taxon>Ecdysozoa</taxon>
        <taxon>Arthropoda</taxon>
        <taxon>Crustacea</taxon>
        <taxon>Multicrustacea</taxon>
        <taxon>Malacostraca</taxon>
        <taxon>Eumalacostraca</taxon>
        <taxon>Eucarida</taxon>
        <taxon>Decapoda</taxon>
        <taxon>Pleocyemata</taxon>
        <taxon>Brachyura</taxon>
        <taxon>Eubrachyura</taxon>
        <taxon>Portunoidea</taxon>
        <taxon>Portunidae</taxon>
        <taxon>Portuninae</taxon>
        <taxon>Scylla</taxon>
    </lineage>
</organism>
<feature type="binding site" evidence="11">
    <location>
        <position position="336"/>
    </location>
    <ligand>
        <name>Zn(2+)</name>
        <dbReference type="ChEBI" id="CHEBI:29105"/>
    </ligand>
</feature>
<evidence type="ECO:0000256" key="13">
    <source>
        <dbReference type="SAM" id="MobiDB-lite"/>
    </source>
</evidence>
<keyword evidence="17" id="KW-1185">Reference proteome</keyword>
<evidence type="ECO:0000256" key="10">
    <source>
        <dbReference type="ARBA" id="ARBA00023242"/>
    </source>
</evidence>
<gene>
    <name evidence="16" type="primary">p53</name>
    <name evidence="15" type="ORF">O3P69_018294</name>
</gene>
<dbReference type="EMBL" id="MT015684">
    <property type="protein sequence ID" value="QIV65111.1"/>
    <property type="molecule type" value="mRNA"/>
</dbReference>
<keyword evidence="4 11" id="KW-0479">Metal-binding</keyword>
<evidence type="ECO:0000256" key="5">
    <source>
        <dbReference type="ARBA" id="ARBA00022833"/>
    </source>
</evidence>
<dbReference type="InterPro" id="IPR002117">
    <property type="entry name" value="p53_tumour_suppressor"/>
</dbReference>
<evidence type="ECO:0000256" key="3">
    <source>
        <dbReference type="ARBA" id="ARBA00022703"/>
    </source>
</evidence>
<dbReference type="Gene3D" id="2.60.40.720">
    <property type="match status" value="1"/>
</dbReference>
<dbReference type="GO" id="GO:0000981">
    <property type="term" value="F:DNA-binding transcription factor activity, RNA polymerase II-specific"/>
    <property type="evidence" value="ECO:0007669"/>
    <property type="project" value="TreeGrafter"/>
</dbReference>
<dbReference type="Pfam" id="PF00870">
    <property type="entry name" value="P53"/>
    <property type="match status" value="1"/>
</dbReference>
<dbReference type="PRINTS" id="PR00386">
    <property type="entry name" value="P53SUPPRESSR"/>
</dbReference>
<feature type="binding site" evidence="11">
    <location>
        <position position="340"/>
    </location>
    <ligand>
        <name>Zn(2+)</name>
        <dbReference type="ChEBI" id="CHEBI:29105"/>
    </ligand>
</feature>
<dbReference type="Proteomes" id="UP001487740">
    <property type="component" value="Unassembled WGS sequence"/>
</dbReference>
<reference evidence="15 17" key="2">
    <citation type="submission" date="2023-03" db="EMBL/GenBank/DDBJ databases">
        <title>High-quality genome of Scylla paramamosain provides insights in environmental adaptation.</title>
        <authorList>
            <person name="Zhang L."/>
        </authorList>
    </citation>
    <scope>NUCLEOTIDE SEQUENCE [LARGE SCALE GENOMIC DNA]</scope>
    <source>
        <strain evidence="15">LZ_2023a</strain>
        <tissue evidence="15">Muscle</tissue>
    </source>
</reference>
<name>A0A6H0QTC9_SCYPA</name>
<feature type="domain" description="p53 DNA-binding" evidence="14">
    <location>
        <begin position="208"/>
        <end position="386"/>
    </location>
</feature>
<dbReference type="PANTHER" id="PTHR11447">
    <property type="entry name" value="CELLULAR TUMOR ANTIGEN P53"/>
    <property type="match status" value="1"/>
</dbReference>
<dbReference type="InterPro" id="IPR012346">
    <property type="entry name" value="p53/RUNT-type_TF_DNA-bd_sf"/>
</dbReference>
<keyword evidence="6" id="KW-0805">Transcription regulation</keyword>
<dbReference type="InterPro" id="IPR008967">
    <property type="entry name" value="p53-like_TF_DNA-bd_sf"/>
</dbReference>
<proteinExistence type="evidence at transcript level"/>
<sequence>MRPATKRFGNSGDVSQCVLMESKGRVVLQPVSGKKYFLYTPAANHPPTGGANKGNDMAENQQESEPLLDDDDYELLRCDSLLARVGSNNFASLLDNSTPPIVVNEELKPQEIQPPPQDQPQTQQQEAADIQLIINSALSMENGIILPSSELPWDQTENWQNLEDVTLDTTTQGAQVLQCDTPVGPCDGNSHTSFIPDSSPNSHVPSLQSWPGQYDFKISLPIGNKDRNKWCYSMLQNKVYLCPLIAVPIHVKLLQWFDASITITPVFKESRHRVEAVMPCFNCKNKVNSDVADHLVMVEGQECVYKQVNERYVVSVPLHPPPPGEVTSTLLVKLSCLQSCIGGPNRRPFCLVFTLHDSSGNVVGRQVLDLKCCRCPSRDMLNEDKAEQKRQRPSQPINDFHQLDRVQALKRSAAPVATTGEKKKRFNIKMEPGTENRYRSVTVPVEFVGKVKTYINSLIAEDYIRRNQPNILLFSEDEL</sequence>
<evidence type="ECO:0000259" key="14">
    <source>
        <dbReference type="Pfam" id="PF00870"/>
    </source>
</evidence>
<dbReference type="SUPFAM" id="SSF49417">
    <property type="entry name" value="p53-like transcription factors"/>
    <property type="match status" value="1"/>
</dbReference>
<evidence type="ECO:0000256" key="7">
    <source>
        <dbReference type="ARBA" id="ARBA00023125"/>
    </source>
</evidence>
<feature type="binding site" evidence="11">
    <location>
        <position position="280"/>
    </location>
    <ligand>
        <name>Zn(2+)</name>
        <dbReference type="ChEBI" id="CHEBI:29105"/>
    </ligand>
</feature>
<evidence type="ECO:0000313" key="15">
    <source>
        <dbReference type="EMBL" id="KAK8387691.1"/>
    </source>
</evidence>
<comment type="cofactor">
    <cofactor evidence="11">
        <name>Zn(2+)</name>
        <dbReference type="ChEBI" id="CHEBI:29105"/>
    </cofactor>
    <text evidence="11">Binds 1 zinc ion per subunit.</text>
</comment>
<evidence type="ECO:0000256" key="9">
    <source>
        <dbReference type="ARBA" id="ARBA00023163"/>
    </source>
</evidence>
<evidence type="ECO:0000256" key="1">
    <source>
        <dbReference type="ARBA" id="ARBA00004123"/>
    </source>
</evidence>
<feature type="cross-link" description="Glycyl lysine isopeptide (Lys-Gly) (interchain with G-Cter in ubiquitin)" evidence="12">
    <location>
        <position position="389"/>
    </location>
</feature>
<dbReference type="GO" id="GO:0046872">
    <property type="term" value="F:metal ion binding"/>
    <property type="evidence" value="ECO:0007669"/>
    <property type="project" value="UniProtKB-KW"/>
</dbReference>
<evidence type="ECO:0000313" key="17">
    <source>
        <dbReference type="Proteomes" id="UP001487740"/>
    </source>
</evidence>
<dbReference type="GO" id="GO:0006915">
    <property type="term" value="P:apoptotic process"/>
    <property type="evidence" value="ECO:0007669"/>
    <property type="project" value="UniProtKB-KW"/>
</dbReference>
<protein>
    <submittedName>
        <fullName evidence="16">p53 protein</fullName>
    </submittedName>
</protein>
<evidence type="ECO:0000256" key="12">
    <source>
        <dbReference type="PIRSR" id="PIRSR602117-3"/>
    </source>
</evidence>
<evidence type="ECO:0000313" key="16">
    <source>
        <dbReference type="EMBL" id="QIV65111.1"/>
    </source>
</evidence>
<keyword evidence="3" id="KW-0053">Apoptosis</keyword>
<comment type="similarity">
    <text evidence="2">Belongs to the p53 family.</text>
</comment>
<dbReference type="PANTHER" id="PTHR11447:SF16">
    <property type="entry name" value="P53 PROTEIN LONG FORM VARIANT 1"/>
    <property type="match status" value="1"/>
</dbReference>
<keyword evidence="9" id="KW-0804">Transcription</keyword>
<comment type="subcellular location">
    <subcellularLocation>
        <location evidence="1">Nucleus</location>
    </subcellularLocation>
</comment>
<dbReference type="AlphaFoldDB" id="A0A6H0QTC9"/>
<evidence type="ECO:0000256" key="8">
    <source>
        <dbReference type="ARBA" id="ARBA00023159"/>
    </source>
</evidence>
<keyword evidence="5 11" id="KW-0862">Zinc</keyword>
<dbReference type="InterPro" id="IPR011615">
    <property type="entry name" value="p53_DNA-bd"/>
</dbReference>
<reference evidence="16" key="1">
    <citation type="submission" date="2020-02" db="EMBL/GenBank/DDBJ databases">
        <authorList>
            <person name="Kong T."/>
            <person name="Li S."/>
            <person name="Gong Y."/>
        </authorList>
    </citation>
    <scope>NUCLEOTIDE SEQUENCE</scope>
    <source>
        <tissue evidence="16">Hemocytes</tissue>
    </source>
</reference>
<evidence type="ECO:0000256" key="11">
    <source>
        <dbReference type="PIRSR" id="PIRSR602117-1"/>
    </source>
</evidence>
<keyword evidence="8" id="KW-0010">Activator</keyword>
<dbReference type="GO" id="GO:0000978">
    <property type="term" value="F:RNA polymerase II cis-regulatory region sequence-specific DNA binding"/>
    <property type="evidence" value="ECO:0007669"/>
    <property type="project" value="TreeGrafter"/>
</dbReference>
<accession>A0A6H0QTC9</accession>
<evidence type="ECO:0000256" key="2">
    <source>
        <dbReference type="ARBA" id="ARBA00006167"/>
    </source>
</evidence>